<reference evidence="2" key="1">
    <citation type="journal article" date="2021" name="Sci. Rep.">
        <title>Diploid genomic architecture of Nitzschia inconspicua, an elite biomass production diatom.</title>
        <authorList>
            <person name="Oliver A."/>
            <person name="Podell S."/>
            <person name="Pinowska A."/>
            <person name="Traller J.C."/>
            <person name="Smith S.R."/>
            <person name="McClure R."/>
            <person name="Beliaev A."/>
            <person name="Bohutskyi P."/>
            <person name="Hill E.A."/>
            <person name="Rabines A."/>
            <person name="Zheng H."/>
            <person name="Allen L.Z."/>
            <person name="Kuo A."/>
            <person name="Grigoriev I.V."/>
            <person name="Allen A.E."/>
            <person name="Hazlebeck D."/>
            <person name="Allen E.E."/>
        </authorList>
    </citation>
    <scope>NUCLEOTIDE SEQUENCE</scope>
    <source>
        <strain evidence="2">Hildebrandi</strain>
    </source>
</reference>
<evidence type="ECO:0000256" key="1">
    <source>
        <dbReference type="SAM" id="MobiDB-lite"/>
    </source>
</evidence>
<keyword evidence="3" id="KW-1185">Reference proteome</keyword>
<accession>A0A9K3LDU1</accession>
<proteinExistence type="predicted"/>
<feature type="compositionally biased region" description="Polar residues" evidence="1">
    <location>
        <begin position="410"/>
        <end position="424"/>
    </location>
</feature>
<dbReference type="EMBL" id="JAGRRH010000013">
    <property type="protein sequence ID" value="KAG7360362.1"/>
    <property type="molecule type" value="Genomic_DNA"/>
</dbReference>
<sequence>MTPLVPHRGSLCRIDGNQGGSETVYTLEIHLENEDVGGRASSETHELVFLRKDFEFTMRLFSIMDSESRGQVGKATVQEFVTMRCPVFWRRDEDLLKRESVYSLSQEKSPTFEEVWNAVAGCSVSARPVEANDLATAELGVEGWMVFCRFIALAQYLEAKRRFSGRHLQQTMRHRNSPRGSEMVVVDVPPAVPPVPLTAKELALYEQENQKCLPLPELDLDHSLLAAHDVLRRRRQRINGAGDSLDISGHVKIDLFGPPSGLLSSSATANQNVDFCLTFFRGTISSDRGVESTTVRRSMNDLKWLNDTFISQKSLGGTLCGRILPPFPCNRVLASYQEDSSLGGATGGAMNAAANAGLGIANAGVGIATASVGILKEGIKSLWGGYSSSSQVSSIQKNERRHRTKGLPSPKNSSHTYYNPNSPAGQARHLERYLNYLLEHPALSTSFPLNTVLKASQAGLDAAKKSLEEHTKAARAIKRQTPNLEDGKNSTFWSLSGSPSLQPNLAWVRTAAQAAVALQLHGVLETTGLQSASARLQHASLPSFEIPATASWVFDDGDQVVQKEPEGSNVEKSEESFEEGVMHVEDGLQEPSQAIASEEDASGYDLLPLPVPAPERQILSVGETNPRSAVAKETRFRYGSSSTDSSHAENRLGEDKRVYLGDMAIDDDIDKLRDIIGHVDNTLSRCLAGGDGIEQSRGECQSLHLRILRDLDSWEGLRGKFVSQRALLKGVSGIEQSREVFEESDLALIEDLSWQAALAHSAVSAAEDVRSSVRAARTAANAKATAAGAARVAQAACDKGKFASIDEARAAQTRASIAQSHAIHAAVVEHEANTAKRRATLALAHDVKCWNVHRKREVLQAALSYAKSQHEATRRAVDAWACLRDGFVGSNIIPSALSIPATKQQKQQMRMPSKTIDDEVESRIFCLSTNEPANAPQTIVAVDHELLKIPVASSIDASEKDIFGHSLNSSSHAEPDASLPFVEADLIPDLVMPSPNDSVPVTNSNVELSQVSNQDSFVPSKATVAVALEPEEVSETRGREIFDDEAMTSSMQSLVNGLMTWGGEDVEVDFALPAGMAASIAMEESGVFCNKDKAKLREKVEEDRYMKEQEEAWKEKLRALKLQEETSRDAAHHAEVVDPVKKDIEKLLAETGDKVSDAGLENLAKFRLDL</sequence>
<name>A0A9K3LDU1_9STRA</name>
<protein>
    <submittedName>
        <fullName evidence="2">PX domain containing protein</fullName>
    </submittedName>
</protein>
<dbReference type="Proteomes" id="UP000693970">
    <property type="component" value="Unassembled WGS sequence"/>
</dbReference>
<comment type="caution">
    <text evidence="2">The sequence shown here is derived from an EMBL/GenBank/DDBJ whole genome shotgun (WGS) entry which is preliminary data.</text>
</comment>
<dbReference type="OrthoDB" id="42162at2759"/>
<evidence type="ECO:0000313" key="3">
    <source>
        <dbReference type="Proteomes" id="UP000693970"/>
    </source>
</evidence>
<organism evidence="2 3">
    <name type="scientific">Nitzschia inconspicua</name>
    <dbReference type="NCBI Taxonomy" id="303405"/>
    <lineage>
        <taxon>Eukaryota</taxon>
        <taxon>Sar</taxon>
        <taxon>Stramenopiles</taxon>
        <taxon>Ochrophyta</taxon>
        <taxon>Bacillariophyta</taxon>
        <taxon>Bacillariophyceae</taxon>
        <taxon>Bacillariophycidae</taxon>
        <taxon>Bacillariales</taxon>
        <taxon>Bacillariaceae</taxon>
        <taxon>Nitzschia</taxon>
    </lineage>
</organism>
<evidence type="ECO:0000313" key="2">
    <source>
        <dbReference type="EMBL" id="KAG7360362.1"/>
    </source>
</evidence>
<feature type="region of interest" description="Disordered" evidence="1">
    <location>
        <begin position="386"/>
        <end position="424"/>
    </location>
</feature>
<gene>
    <name evidence="2" type="ORF">IV203_035461</name>
</gene>
<reference evidence="2" key="2">
    <citation type="submission" date="2021-04" db="EMBL/GenBank/DDBJ databases">
        <authorList>
            <person name="Podell S."/>
        </authorList>
    </citation>
    <scope>NUCLEOTIDE SEQUENCE</scope>
    <source>
        <strain evidence="2">Hildebrandi</strain>
    </source>
</reference>
<dbReference type="AlphaFoldDB" id="A0A9K3LDU1"/>